<sequence>MNRKFYITGMLVLLLALSTGCGQKPGAAPADSPVSGAAGNSTETNQDETSSDPVTSGSSGVQTPGQASGGQTSEEESIKKTIDSFFTDDQLLELKKVSAEITYKEEQDKYLAALKTLKESGSSDLIPLWGKVEFHTAKLENGELSIDITLPDEARLGAGGEVLALDALKQTMFQFQEVKSIELLVDGKQVDTLMGHEELEHPMIRN</sequence>
<evidence type="ECO:0000313" key="4">
    <source>
        <dbReference type="EMBL" id="RCX23366.1"/>
    </source>
</evidence>
<dbReference type="OrthoDB" id="1954033at2"/>
<dbReference type="Proteomes" id="UP000253090">
    <property type="component" value="Unassembled WGS sequence"/>
</dbReference>
<keyword evidence="5" id="KW-1185">Reference proteome</keyword>
<feature type="domain" description="GerMN" evidence="3">
    <location>
        <begin position="97"/>
        <end position="191"/>
    </location>
</feature>
<evidence type="ECO:0000256" key="2">
    <source>
        <dbReference type="SAM" id="SignalP"/>
    </source>
</evidence>
<evidence type="ECO:0000256" key="1">
    <source>
        <dbReference type="SAM" id="MobiDB-lite"/>
    </source>
</evidence>
<keyword evidence="2" id="KW-0732">Signal</keyword>
<dbReference type="PROSITE" id="PS51257">
    <property type="entry name" value="PROKAR_LIPOPROTEIN"/>
    <property type="match status" value="1"/>
</dbReference>
<reference evidence="4 5" key="1">
    <citation type="submission" date="2018-07" db="EMBL/GenBank/DDBJ databases">
        <title>Genomic Encyclopedia of Type Strains, Phase III (KMG-III): the genomes of soil and plant-associated and newly described type strains.</title>
        <authorList>
            <person name="Whitman W."/>
        </authorList>
    </citation>
    <scope>NUCLEOTIDE SEQUENCE [LARGE SCALE GENOMIC DNA]</scope>
    <source>
        <strain evidence="4 5">CECT 8333</strain>
    </source>
</reference>
<evidence type="ECO:0000313" key="5">
    <source>
        <dbReference type="Proteomes" id="UP000253090"/>
    </source>
</evidence>
<feature type="region of interest" description="Disordered" evidence="1">
    <location>
        <begin position="23"/>
        <end position="77"/>
    </location>
</feature>
<name>A0A369BRZ2_9BACL</name>
<feature type="chain" id="PRO_5038764006" evidence="2">
    <location>
        <begin position="24"/>
        <end position="206"/>
    </location>
</feature>
<dbReference type="Pfam" id="PF10646">
    <property type="entry name" value="Germane"/>
    <property type="match status" value="1"/>
</dbReference>
<comment type="caution">
    <text evidence="4">The sequence shown here is derived from an EMBL/GenBank/DDBJ whole genome shotgun (WGS) entry which is preliminary data.</text>
</comment>
<dbReference type="RefSeq" id="WP_114495260.1">
    <property type="nucleotide sequence ID" value="NZ_QPJW01000001.1"/>
</dbReference>
<feature type="signal peptide" evidence="2">
    <location>
        <begin position="1"/>
        <end position="23"/>
    </location>
</feature>
<protein>
    <submittedName>
        <fullName evidence="4">Sporulation and spore germination protein</fullName>
    </submittedName>
</protein>
<feature type="compositionally biased region" description="Polar residues" evidence="1">
    <location>
        <begin position="51"/>
        <end position="72"/>
    </location>
</feature>
<evidence type="ECO:0000259" key="3">
    <source>
        <dbReference type="Pfam" id="PF10646"/>
    </source>
</evidence>
<organism evidence="4 5">
    <name type="scientific">Fontibacillus phaseoli</name>
    <dbReference type="NCBI Taxonomy" id="1416533"/>
    <lineage>
        <taxon>Bacteria</taxon>
        <taxon>Bacillati</taxon>
        <taxon>Bacillota</taxon>
        <taxon>Bacilli</taxon>
        <taxon>Bacillales</taxon>
        <taxon>Paenibacillaceae</taxon>
        <taxon>Fontibacillus</taxon>
    </lineage>
</organism>
<dbReference type="InterPro" id="IPR019606">
    <property type="entry name" value="GerMN"/>
</dbReference>
<proteinExistence type="predicted"/>
<accession>A0A369BRZ2</accession>
<dbReference type="AlphaFoldDB" id="A0A369BRZ2"/>
<dbReference type="EMBL" id="QPJW01000001">
    <property type="protein sequence ID" value="RCX23366.1"/>
    <property type="molecule type" value="Genomic_DNA"/>
</dbReference>
<gene>
    <name evidence="4" type="ORF">DFP94_101965</name>
</gene>